<dbReference type="PRINTS" id="PR00413">
    <property type="entry name" value="HADHALOGNASE"/>
</dbReference>
<dbReference type="RefSeq" id="WP_204475170.1">
    <property type="nucleotide sequence ID" value="NZ_JACJJW010000008.1"/>
</dbReference>
<protein>
    <submittedName>
        <fullName evidence="1">HAD-IA family hydrolase</fullName>
    </submittedName>
</protein>
<evidence type="ECO:0000313" key="2">
    <source>
        <dbReference type="Proteomes" id="UP000703295"/>
    </source>
</evidence>
<accession>A0ABS2ETW7</accession>
<dbReference type="SFLD" id="SFLDS00003">
    <property type="entry name" value="Haloacid_Dehalogenase"/>
    <property type="match status" value="1"/>
</dbReference>
<gene>
    <name evidence="1" type="ORF">H6A31_04820</name>
</gene>
<dbReference type="GO" id="GO:0016787">
    <property type="term" value="F:hydrolase activity"/>
    <property type="evidence" value="ECO:0007669"/>
    <property type="project" value="UniProtKB-KW"/>
</dbReference>
<dbReference type="InterPro" id="IPR051806">
    <property type="entry name" value="HAD-like_SPP"/>
</dbReference>
<dbReference type="PANTHER" id="PTHR43481:SF4">
    <property type="entry name" value="GLYCEROL-1-PHOSPHATE PHOSPHOHYDROLASE 1-RELATED"/>
    <property type="match status" value="1"/>
</dbReference>
<sequence>MFQQEINQYLHTHHYTHIDLKAVLFDMDGVLFDSMKNHARAWHEAMKQYGMSLSPEEAYLHEGRTGASTINIVSQRERGYEASEEEIKQIYQTKSDLFNSLPKADPMPGALEVLNKIKTAGLIPMVVTGSGQHSLLDKLNHYFPDIFHRELMVTAFDVKYGKPNPEPYLMALQKAGIQANEAIVVENAPLGVRAGVAAGIFTVALNTGPLPDEVLLKEGANLLFPSMPAFDENWEIVYQSLQTTSL</sequence>
<dbReference type="PANTHER" id="PTHR43481">
    <property type="entry name" value="FRUCTOSE-1-PHOSPHATE PHOSPHATASE"/>
    <property type="match status" value="1"/>
</dbReference>
<keyword evidence="2" id="KW-1185">Reference proteome</keyword>
<dbReference type="InterPro" id="IPR023198">
    <property type="entry name" value="PGP-like_dom2"/>
</dbReference>
<dbReference type="SFLD" id="SFLDG01135">
    <property type="entry name" value="C1.5.6:_HAD__Beta-PGM__Phospha"/>
    <property type="match status" value="1"/>
</dbReference>
<dbReference type="InterPro" id="IPR023214">
    <property type="entry name" value="HAD_sf"/>
</dbReference>
<dbReference type="Gene3D" id="3.40.50.1000">
    <property type="entry name" value="HAD superfamily/HAD-like"/>
    <property type="match status" value="1"/>
</dbReference>
<comment type="caution">
    <text evidence="1">The sequence shown here is derived from an EMBL/GenBank/DDBJ whole genome shotgun (WGS) entry which is preliminary data.</text>
</comment>
<organism evidence="1 2">
    <name type="scientific">Bacteroides mediterraneensis</name>
    <dbReference type="NCBI Taxonomy" id="1841856"/>
    <lineage>
        <taxon>Bacteria</taxon>
        <taxon>Pseudomonadati</taxon>
        <taxon>Bacteroidota</taxon>
        <taxon>Bacteroidia</taxon>
        <taxon>Bacteroidales</taxon>
        <taxon>Bacteroidaceae</taxon>
        <taxon>Bacteroides</taxon>
    </lineage>
</organism>
<dbReference type="InterPro" id="IPR041492">
    <property type="entry name" value="HAD_2"/>
</dbReference>
<dbReference type="InterPro" id="IPR036412">
    <property type="entry name" value="HAD-like_sf"/>
</dbReference>
<dbReference type="SFLD" id="SFLDG01129">
    <property type="entry name" value="C1.5:_HAD__Beta-PGM__Phosphata"/>
    <property type="match status" value="1"/>
</dbReference>
<dbReference type="NCBIfam" id="TIGR01509">
    <property type="entry name" value="HAD-SF-IA-v3"/>
    <property type="match status" value="1"/>
</dbReference>
<dbReference type="Gene3D" id="1.10.150.240">
    <property type="entry name" value="Putative phosphatase, domain 2"/>
    <property type="match status" value="1"/>
</dbReference>
<dbReference type="Pfam" id="PF13419">
    <property type="entry name" value="HAD_2"/>
    <property type="match status" value="1"/>
</dbReference>
<name>A0ABS2ETW7_9BACE</name>
<evidence type="ECO:0000313" key="1">
    <source>
        <dbReference type="EMBL" id="MBM6758016.1"/>
    </source>
</evidence>
<dbReference type="SUPFAM" id="SSF56784">
    <property type="entry name" value="HAD-like"/>
    <property type="match status" value="1"/>
</dbReference>
<reference evidence="1 2" key="1">
    <citation type="journal article" date="2021" name="Sci. Rep.">
        <title>The distribution of antibiotic resistance genes in chicken gut microbiota commensals.</title>
        <authorList>
            <person name="Juricova H."/>
            <person name="Matiasovicova J."/>
            <person name="Kubasova T."/>
            <person name="Cejkova D."/>
            <person name="Rychlik I."/>
        </authorList>
    </citation>
    <scope>NUCLEOTIDE SEQUENCE [LARGE SCALE GENOMIC DNA]</scope>
    <source>
        <strain evidence="1 2">An801</strain>
    </source>
</reference>
<proteinExistence type="predicted"/>
<dbReference type="Proteomes" id="UP000703295">
    <property type="component" value="Unassembled WGS sequence"/>
</dbReference>
<dbReference type="InterPro" id="IPR006439">
    <property type="entry name" value="HAD-SF_hydro_IA"/>
</dbReference>
<dbReference type="EMBL" id="JACJJW010000008">
    <property type="protein sequence ID" value="MBM6758016.1"/>
    <property type="molecule type" value="Genomic_DNA"/>
</dbReference>
<keyword evidence="1" id="KW-0378">Hydrolase</keyword>